<reference evidence="3 4" key="1">
    <citation type="journal article" date="2017" name="Elife">
        <title>Extensive horizontal gene transfer in cheese-associated bacteria.</title>
        <authorList>
            <person name="Bonham K.S."/>
            <person name="Wolfe B.E."/>
            <person name="Dutton R.J."/>
        </authorList>
    </citation>
    <scope>NUCLEOTIDE SEQUENCE [LARGE SCALE GENOMIC DNA]</scope>
    <source>
        <strain evidence="3 4">900_6</strain>
    </source>
</reference>
<dbReference type="Proteomes" id="UP000217720">
    <property type="component" value="Unassembled WGS sequence"/>
</dbReference>
<organism evidence="3 4">
    <name type="scientific">Brevibacterium aurantiacum</name>
    <dbReference type="NCBI Taxonomy" id="273384"/>
    <lineage>
        <taxon>Bacteria</taxon>
        <taxon>Bacillati</taxon>
        <taxon>Actinomycetota</taxon>
        <taxon>Actinomycetes</taxon>
        <taxon>Micrococcales</taxon>
        <taxon>Brevibacteriaceae</taxon>
        <taxon>Brevibacterium</taxon>
    </lineage>
</organism>
<sequence>MLDVLTAAQQRLFAAEEPQDVAVATIVGTDGSVPRPVGTSMLVDAAGEIHGSLTGGCVEGAVLEACREALATGAATVQRFGYSDDDAFAVGLMCGGSIDVLVQPFSAGRSDLRQETDQQDPIAMVMRLPAADHDESSSALAVSEDALEESSGRAAGSLAAGLGTIVPPSVLDSAVRHAESMIRSGSTGTVRITAPEGDRNPIDLFIETRIPPAHLVIIGANAFGRALVEAALPLGHRITLCDPRPAFTGPTSFPGAEVVRAWPHRFLTEAADLGAVDERSMICVLSHDPKVDIPTLVRALDLDVAYVGAMGSRRSDRDRRNALQKAGVDSRALERLHSPIGLDVNAMTPAEVAVSILAEILAVRGGRTQAVPLSCRSGALHPH</sequence>
<comment type="caution">
    <text evidence="3">The sequence shown here is derived from an EMBL/GenBank/DDBJ whole genome shotgun (WGS) entry which is preliminary data.</text>
</comment>
<dbReference type="Pfam" id="PF02625">
    <property type="entry name" value="XdhC_CoxI"/>
    <property type="match status" value="1"/>
</dbReference>
<dbReference type="AlphaFoldDB" id="A0A2A3ZGX2"/>
<dbReference type="InterPro" id="IPR003777">
    <property type="entry name" value="XdhC_CoxI"/>
</dbReference>
<evidence type="ECO:0000259" key="1">
    <source>
        <dbReference type="Pfam" id="PF02625"/>
    </source>
</evidence>
<dbReference type="EMBL" id="NRGO01000004">
    <property type="protein sequence ID" value="PCC51242.1"/>
    <property type="molecule type" value="Genomic_DNA"/>
</dbReference>
<dbReference type="InterPro" id="IPR052698">
    <property type="entry name" value="MoCofactor_Util/Proc"/>
</dbReference>
<dbReference type="PANTHER" id="PTHR30388">
    <property type="entry name" value="ALDEHYDE OXIDOREDUCTASE MOLYBDENUM COFACTOR ASSEMBLY PROTEIN"/>
    <property type="match status" value="1"/>
</dbReference>
<dbReference type="InterPro" id="IPR027051">
    <property type="entry name" value="XdhC_Rossmann_dom"/>
</dbReference>
<protein>
    <submittedName>
        <fullName evidence="3">Xanthine dehydrogenase</fullName>
    </submittedName>
</protein>
<feature type="domain" description="XdhC Rossmann" evidence="2">
    <location>
        <begin position="215"/>
        <end position="360"/>
    </location>
</feature>
<accession>A0A2A3ZGX2</accession>
<name>A0A2A3ZGX2_BREAU</name>
<dbReference type="RefSeq" id="WP_096159585.1">
    <property type="nucleotide sequence ID" value="NZ_NRGO01000004.1"/>
</dbReference>
<proteinExistence type="predicted"/>
<feature type="domain" description="XdhC- CoxI" evidence="1">
    <location>
        <begin position="15"/>
        <end position="81"/>
    </location>
</feature>
<evidence type="ECO:0000259" key="2">
    <source>
        <dbReference type="Pfam" id="PF13478"/>
    </source>
</evidence>
<evidence type="ECO:0000313" key="3">
    <source>
        <dbReference type="EMBL" id="PCC51242.1"/>
    </source>
</evidence>
<dbReference type="Pfam" id="PF13478">
    <property type="entry name" value="XdhC_C"/>
    <property type="match status" value="1"/>
</dbReference>
<dbReference type="Gene3D" id="3.40.50.720">
    <property type="entry name" value="NAD(P)-binding Rossmann-like Domain"/>
    <property type="match status" value="1"/>
</dbReference>
<dbReference type="SUPFAM" id="SSF51735">
    <property type="entry name" value="NAD(P)-binding Rossmann-fold domains"/>
    <property type="match status" value="1"/>
</dbReference>
<dbReference type="InterPro" id="IPR036291">
    <property type="entry name" value="NAD(P)-bd_dom_sf"/>
</dbReference>
<dbReference type="PANTHER" id="PTHR30388:SF4">
    <property type="entry name" value="MOLYBDENUM COFACTOR INSERTION CHAPERONE PAOD"/>
    <property type="match status" value="1"/>
</dbReference>
<gene>
    <name evidence="3" type="ORF">CIK62_01615</name>
</gene>
<evidence type="ECO:0000313" key="4">
    <source>
        <dbReference type="Proteomes" id="UP000217720"/>
    </source>
</evidence>